<dbReference type="Gene3D" id="3.20.20.70">
    <property type="entry name" value="Aldolase class I"/>
    <property type="match status" value="1"/>
</dbReference>
<dbReference type="InterPro" id="IPR044152">
    <property type="entry name" value="YqjM-like"/>
</dbReference>
<dbReference type="GO" id="GO:0010181">
    <property type="term" value="F:FMN binding"/>
    <property type="evidence" value="ECO:0007669"/>
    <property type="project" value="InterPro"/>
</dbReference>
<name>A0A7X6MXU0_9STRE</name>
<proteinExistence type="predicted"/>
<evidence type="ECO:0000259" key="6">
    <source>
        <dbReference type="Pfam" id="PF00724"/>
    </source>
</evidence>
<evidence type="ECO:0000256" key="4">
    <source>
        <dbReference type="ARBA" id="ARBA00022857"/>
    </source>
</evidence>
<dbReference type="GO" id="GO:0050661">
    <property type="term" value="F:NADP binding"/>
    <property type="evidence" value="ECO:0007669"/>
    <property type="project" value="InterPro"/>
</dbReference>
<evidence type="ECO:0000256" key="3">
    <source>
        <dbReference type="ARBA" id="ARBA00022643"/>
    </source>
</evidence>
<dbReference type="AlphaFoldDB" id="A0A7X6MXU0"/>
<reference evidence="7 8" key="1">
    <citation type="submission" date="2020-04" db="EMBL/GenBank/DDBJ databases">
        <title>MicrobeNet Type strains.</title>
        <authorList>
            <person name="Nicholson A.C."/>
        </authorList>
    </citation>
    <scope>NUCLEOTIDE SEQUENCE [LARGE SCALE GENOMIC DNA]</scope>
    <source>
        <strain evidence="7 8">CCUG 69612</strain>
    </source>
</reference>
<dbReference type="InterPro" id="IPR013785">
    <property type="entry name" value="Aldolase_TIM"/>
</dbReference>
<keyword evidence="4" id="KW-0521">NADP</keyword>
<evidence type="ECO:0000313" key="8">
    <source>
        <dbReference type="Proteomes" id="UP000522720"/>
    </source>
</evidence>
<sequence length="344" mass="37849">MSQLLSSAKIAGLELKNRLVMAPMCMYEVHRQDGLVTPFHKVHYGARALGNVGLIILEATAVSPEGRITNRDLGIWNDAHTSGLKDLVADLHRFGSKVGIQLAHAGRKAEGVDLPLAPSALPFSKAYACPKEMTIEDIQKVQAQFVAAARRAQLAGFDMVELHAAHGYLINQFLSPLTNDRKDRYGGNLKNRFRFLKELLESTKEVFEGAIWVRLSVRAYAPGENRLEDWIQVSQWLEELGVSCIDISTGGVVDTKPDIPLVPGYQVPYASAIKEKLTGETAVAVVGLLDNPGLCEYLLQSQQADLILQGRALLRQANWLADAAKVLGDRDYQPYNSSYARGQL</sequence>
<dbReference type="SUPFAM" id="SSF51395">
    <property type="entry name" value="FMN-linked oxidoreductases"/>
    <property type="match status" value="1"/>
</dbReference>
<evidence type="ECO:0000313" key="7">
    <source>
        <dbReference type="EMBL" id="NKZ19748.1"/>
    </source>
</evidence>
<keyword evidence="3" id="KW-0288">FMN</keyword>
<dbReference type="EMBL" id="JAAXPR010000003">
    <property type="protein sequence ID" value="NKZ19748.1"/>
    <property type="molecule type" value="Genomic_DNA"/>
</dbReference>
<gene>
    <name evidence="7" type="ORF">HF992_02610</name>
</gene>
<dbReference type="RefSeq" id="WP_168548503.1">
    <property type="nucleotide sequence ID" value="NZ_JAAXPR010000003.1"/>
</dbReference>
<keyword evidence="5" id="KW-0560">Oxidoreductase</keyword>
<dbReference type="Pfam" id="PF00724">
    <property type="entry name" value="Oxidored_FMN"/>
    <property type="match status" value="1"/>
</dbReference>
<feature type="domain" description="NADH:flavin oxidoreductase/NADH oxidase N-terminal" evidence="6">
    <location>
        <begin position="9"/>
        <end position="325"/>
    </location>
</feature>
<comment type="cofactor">
    <cofactor evidence="1">
        <name>FMN</name>
        <dbReference type="ChEBI" id="CHEBI:58210"/>
    </cofactor>
</comment>
<dbReference type="Proteomes" id="UP000522720">
    <property type="component" value="Unassembled WGS sequence"/>
</dbReference>
<keyword evidence="8" id="KW-1185">Reference proteome</keyword>
<evidence type="ECO:0000256" key="2">
    <source>
        <dbReference type="ARBA" id="ARBA00022630"/>
    </source>
</evidence>
<evidence type="ECO:0000256" key="1">
    <source>
        <dbReference type="ARBA" id="ARBA00001917"/>
    </source>
</evidence>
<evidence type="ECO:0000256" key="5">
    <source>
        <dbReference type="ARBA" id="ARBA00023002"/>
    </source>
</evidence>
<protein>
    <submittedName>
        <fullName evidence="7">NADH:flavin oxidoreductase/NADH oxidase</fullName>
    </submittedName>
</protein>
<dbReference type="PANTHER" id="PTHR43303:SF4">
    <property type="entry name" value="NADPH DEHYDROGENASE C23G7.10C-RELATED"/>
    <property type="match status" value="1"/>
</dbReference>
<dbReference type="InterPro" id="IPR001155">
    <property type="entry name" value="OxRdtase_FMN_N"/>
</dbReference>
<keyword evidence="2" id="KW-0285">Flavoprotein</keyword>
<dbReference type="PANTHER" id="PTHR43303">
    <property type="entry name" value="NADPH DEHYDROGENASE C23G7.10C-RELATED"/>
    <property type="match status" value="1"/>
</dbReference>
<comment type="caution">
    <text evidence="7">The sequence shown here is derived from an EMBL/GenBank/DDBJ whole genome shotgun (WGS) entry which is preliminary data.</text>
</comment>
<accession>A0A7X6MXU0</accession>
<dbReference type="GO" id="GO:0003959">
    <property type="term" value="F:NADPH dehydrogenase activity"/>
    <property type="evidence" value="ECO:0007669"/>
    <property type="project" value="InterPro"/>
</dbReference>
<organism evidence="7 8">
    <name type="scientific">Streptococcus ovuberis</name>
    <dbReference type="NCBI Taxonomy" id="1936207"/>
    <lineage>
        <taxon>Bacteria</taxon>
        <taxon>Bacillati</taxon>
        <taxon>Bacillota</taxon>
        <taxon>Bacilli</taxon>
        <taxon>Lactobacillales</taxon>
        <taxon>Streptococcaceae</taxon>
        <taxon>Streptococcus</taxon>
    </lineage>
</organism>